<reference evidence="7 8" key="1">
    <citation type="journal article" date="2015" name="Nat. Commun.">
        <title>Outbred genome sequencing and CRISPR/Cas9 gene editing in butterflies.</title>
        <authorList>
            <person name="Li X."/>
            <person name="Fan D."/>
            <person name="Zhang W."/>
            <person name="Liu G."/>
            <person name="Zhang L."/>
            <person name="Zhao L."/>
            <person name="Fang X."/>
            <person name="Chen L."/>
            <person name="Dong Y."/>
            <person name="Chen Y."/>
            <person name="Ding Y."/>
            <person name="Zhao R."/>
            <person name="Feng M."/>
            <person name="Zhu Y."/>
            <person name="Feng Y."/>
            <person name="Jiang X."/>
            <person name="Zhu D."/>
            <person name="Xiang H."/>
            <person name="Feng X."/>
            <person name="Li S."/>
            <person name="Wang J."/>
            <person name="Zhang G."/>
            <person name="Kronforst M.R."/>
            <person name="Wang W."/>
        </authorList>
    </citation>
    <scope>NUCLEOTIDE SEQUENCE [LARGE SCALE GENOMIC DNA]</scope>
    <source>
        <strain evidence="7">Ya'a_city_454_Px</strain>
        <tissue evidence="7">Whole body</tissue>
    </source>
</reference>
<evidence type="ECO:0000256" key="5">
    <source>
        <dbReference type="ARBA" id="ARBA00025466"/>
    </source>
</evidence>
<accession>A0A194PPI4</accession>
<organism evidence="7 8">
    <name type="scientific">Papilio xuthus</name>
    <name type="common">Asian swallowtail butterfly</name>
    <dbReference type="NCBI Taxonomy" id="66420"/>
    <lineage>
        <taxon>Eukaryota</taxon>
        <taxon>Metazoa</taxon>
        <taxon>Ecdysozoa</taxon>
        <taxon>Arthropoda</taxon>
        <taxon>Hexapoda</taxon>
        <taxon>Insecta</taxon>
        <taxon>Pterygota</taxon>
        <taxon>Neoptera</taxon>
        <taxon>Endopterygota</taxon>
        <taxon>Lepidoptera</taxon>
        <taxon>Glossata</taxon>
        <taxon>Ditrysia</taxon>
        <taxon>Papilionoidea</taxon>
        <taxon>Papilionidae</taxon>
        <taxon>Papilioninae</taxon>
        <taxon>Papilio</taxon>
    </lineage>
</organism>
<evidence type="ECO:0000259" key="6">
    <source>
        <dbReference type="Pfam" id="PF13873"/>
    </source>
</evidence>
<evidence type="ECO:0000256" key="2">
    <source>
        <dbReference type="ARBA" id="ARBA00016807"/>
    </source>
</evidence>
<sequence length="274" mass="31466">MERRKASPEQLNMLLHFLEEDKELAVGKFTGLEGRIRQTNAWIKITEKLNANSGFGSGAIKTPDKWQQTWRDWKSNVKKKAFKIRRNRFTPGCNTNTQLTEAEEKILRLICTNTAVFGIPGVPETSVTSNIMTPTQSSGISDDLCNMEPTTSNIKWPTNNNFSQEEIDMRLQDGLNNVIDVGLGSNEVTSAPVPQKPLWKRGRSTRLAHDRWINLEEERIKVEKQKLLEKKRCNNIRLKIEKDRLEIERQRNVLLENFINTITLTSLCGYIPKT</sequence>
<comment type="function">
    <text evidence="5">Involved in transvection phenomena (= synapsis-dependent gene expression), where the synaptic pairing of chromosomes carrying genes with which zeste interacts influences the expression of these genes. Zeste binds to DNA and stimulates transcription from a nearby promoter.</text>
</comment>
<protein>
    <recommendedName>
        <fullName evidence="2">Regulatory protein zeste</fullName>
    </recommendedName>
</protein>
<dbReference type="InterPro" id="IPR028002">
    <property type="entry name" value="Myb_DNA-bind_5"/>
</dbReference>
<evidence type="ECO:0000256" key="1">
    <source>
        <dbReference type="ARBA" id="ARBA00011764"/>
    </source>
</evidence>
<feature type="domain" description="Myb/SANT-like DNA-binding" evidence="6">
    <location>
        <begin position="6"/>
        <end position="81"/>
    </location>
</feature>
<evidence type="ECO:0000313" key="8">
    <source>
        <dbReference type="Proteomes" id="UP000053268"/>
    </source>
</evidence>
<gene>
    <name evidence="7" type="ORF">RR46_05896</name>
</gene>
<evidence type="ECO:0000256" key="3">
    <source>
        <dbReference type="ARBA" id="ARBA00023015"/>
    </source>
</evidence>
<dbReference type="Pfam" id="PF13873">
    <property type="entry name" value="Myb_DNA-bind_5"/>
    <property type="match status" value="1"/>
</dbReference>
<dbReference type="AlphaFoldDB" id="A0A194PPI4"/>
<keyword evidence="8" id="KW-1185">Reference proteome</keyword>
<evidence type="ECO:0000256" key="4">
    <source>
        <dbReference type="ARBA" id="ARBA00023163"/>
    </source>
</evidence>
<proteinExistence type="predicted"/>
<dbReference type="EMBL" id="KQ459598">
    <property type="protein sequence ID" value="KPI94644.1"/>
    <property type="molecule type" value="Genomic_DNA"/>
</dbReference>
<evidence type="ECO:0000313" key="7">
    <source>
        <dbReference type="EMBL" id="KPI94644.1"/>
    </source>
</evidence>
<name>A0A194PPI4_PAPXU</name>
<dbReference type="Proteomes" id="UP000053268">
    <property type="component" value="Unassembled WGS sequence"/>
</dbReference>
<keyword evidence="4" id="KW-0804">Transcription</keyword>
<comment type="subunit">
    <text evidence="1">Self-associates forming complexes of several hundred monomers.</text>
</comment>
<keyword evidence="3" id="KW-0805">Transcription regulation</keyword>